<keyword evidence="1" id="KW-1133">Transmembrane helix</keyword>
<keyword evidence="1" id="KW-0472">Membrane</keyword>
<reference evidence="2 3" key="1">
    <citation type="submission" date="2023-03" db="EMBL/GenBank/DDBJ databases">
        <title>Bacillus Genome Sequencing.</title>
        <authorList>
            <person name="Dunlap C."/>
        </authorList>
    </citation>
    <scope>NUCLEOTIDE SEQUENCE [LARGE SCALE GENOMIC DNA]</scope>
    <source>
        <strain evidence="2 3">NRS-1717</strain>
    </source>
</reference>
<accession>A0ABU6NSX4</accession>
<comment type="caution">
    <text evidence="2">The sequence shown here is derived from an EMBL/GenBank/DDBJ whole genome shotgun (WGS) entry which is preliminary data.</text>
</comment>
<gene>
    <name evidence="2" type="ORF">P9271_02585</name>
</gene>
<name>A0ABU6NSX4_9BACI</name>
<dbReference type="Proteomes" id="UP001342826">
    <property type="component" value="Unassembled WGS sequence"/>
</dbReference>
<keyword evidence="1" id="KW-0812">Transmembrane</keyword>
<dbReference type="RefSeq" id="WP_328014828.1">
    <property type="nucleotide sequence ID" value="NZ_JARTFS010000002.1"/>
</dbReference>
<evidence type="ECO:0000256" key="1">
    <source>
        <dbReference type="SAM" id="Phobius"/>
    </source>
</evidence>
<proteinExistence type="predicted"/>
<evidence type="ECO:0000313" key="2">
    <source>
        <dbReference type="EMBL" id="MED4400245.1"/>
    </source>
</evidence>
<protein>
    <submittedName>
        <fullName evidence="2">Uncharacterized protein</fullName>
    </submittedName>
</protein>
<dbReference type="EMBL" id="JARTFS010000002">
    <property type="protein sequence ID" value="MED4400245.1"/>
    <property type="molecule type" value="Genomic_DNA"/>
</dbReference>
<keyword evidence="3" id="KW-1185">Reference proteome</keyword>
<organism evidence="2 3">
    <name type="scientific">Metabacillus fastidiosus</name>
    <dbReference type="NCBI Taxonomy" id="1458"/>
    <lineage>
        <taxon>Bacteria</taxon>
        <taxon>Bacillati</taxon>
        <taxon>Bacillota</taxon>
        <taxon>Bacilli</taxon>
        <taxon>Bacillales</taxon>
        <taxon>Bacillaceae</taxon>
        <taxon>Metabacillus</taxon>
    </lineage>
</organism>
<sequence>MKQGKLIIIGISLCLIVGISLFFFNQKDQSNPQSATEEVDAAKAAKENFLLISSITDGLNNSEEIGDILVFYQQSITVNTNLDGTESNIKARGKEIETTVKSILKSDKLKSIDSAPYMDMIEVVDKQGKRIN</sequence>
<evidence type="ECO:0000313" key="3">
    <source>
        <dbReference type="Proteomes" id="UP001342826"/>
    </source>
</evidence>
<feature type="transmembrane region" description="Helical" evidence="1">
    <location>
        <begin position="6"/>
        <end position="24"/>
    </location>
</feature>